<dbReference type="OrthoDB" id="6931779at2"/>
<dbReference type="KEGG" id="pfv:Psefu_0205"/>
<accession>F6AEB6</accession>
<proteinExistence type="predicted"/>
<gene>
    <name evidence="1" type="ordered locus">Psefu_0205</name>
</gene>
<evidence type="ECO:0000313" key="1">
    <source>
        <dbReference type="EMBL" id="AEF20191.1"/>
    </source>
</evidence>
<protein>
    <submittedName>
        <fullName evidence="1">Uncharacterized protein</fullName>
    </submittedName>
</protein>
<dbReference type="HOGENOM" id="CLU_2331525_0_0_6"/>
<name>F6AEB6_PSEF1</name>
<sequence>MNSHRAHTEILLLAVAAVLVLLVSLSTKAPVQAVMPAQVSSQSIAPVSAQVPQAPAQAIQAKPATLQTISATNANTDDSVWVRADSVQAPAKQTRWVF</sequence>
<dbReference type="Proteomes" id="UP000000686">
    <property type="component" value="Chromosome"/>
</dbReference>
<dbReference type="AlphaFoldDB" id="F6AEB6"/>
<dbReference type="EMBL" id="CP002727">
    <property type="protein sequence ID" value="AEF20191.1"/>
    <property type="molecule type" value="Genomic_DNA"/>
</dbReference>
<keyword evidence="2" id="KW-1185">Reference proteome</keyword>
<organism evidence="1 2">
    <name type="scientific">Pseudomonas fulva (strain 12-X)</name>
    <dbReference type="NCBI Taxonomy" id="743720"/>
    <lineage>
        <taxon>Bacteria</taxon>
        <taxon>Pseudomonadati</taxon>
        <taxon>Pseudomonadota</taxon>
        <taxon>Gammaproteobacteria</taxon>
        <taxon>Pseudomonadales</taxon>
        <taxon>Pseudomonadaceae</taxon>
        <taxon>Pseudomonas</taxon>
    </lineage>
</organism>
<reference evidence="1 2" key="1">
    <citation type="submission" date="2011-04" db="EMBL/GenBank/DDBJ databases">
        <title>Complete sequence of Pseudomonas fulva 12-X.</title>
        <authorList>
            <consortium name="US DOE Joint Genome Institute"/>
            <person name="Lucas S."/>
            <person name="Han J."/>
            <person name="Lapidus A."/>
            <person name="Cheng J.-F."/>
            <person name="Goodwin L."/>
            <person name="Pitluck S."/>
            <person name="Peters L."/>
            <person name="Mikhailova N."/>
            <person name="Pagani I."/>
            <person name="Davenport K."/>
            <person name="Han C."/>
            <person name="Tapia R."/>
            <person name="Land M."/>
            <person name="Hauser L."/>
            <person name="Kyrpides N."/>
            <person name="Ivanova N."/>
            <person name="Pagani I."/>
            <person name="Lcollab F.I."/>
            <person name="Woyke T."/>
        </authorList>
    </citation>
    <scope>NUCLEOTIDE SEQUENCE [LARGE SCALE GENOMIC DNA]</scope>
    <source>
        <strain evidence="2">12-X</strain>
    </source>
</reference>
<evidence type="ECO:0000313" key="2">
    <source>
        <dbReference type="Proteomes" id="UP000000686"/>
    </source>
</evidence>
<dbReference type="RefSeq" id="WP_013789334.1">
    <property type="nucleotide sequence ID" value="NC_015556.1"/>
</dbReference>
<dbReference type="STRING" id="743720.Psefu_0205"/>